<name>A0A6J5N5G4_9CAUD</name>
<sequence>MNEDIIDVSDKGINTISSEGVTPGIPMSGFHWVNRSSGKDVMGRMMALGKRNMEFRRAEAEKAGYDFLECPGSECPHK</sequence>
<protein>
    <submittedName>
        <fullName evidence="1">Uncharacterized protein</fullName>
    </submittedName>
</protein>
<proteinExistence type="predicted"/>
<accession>A0A6J5N5G4</accession>
<organism evidence="1">
    <name type="scientific">uncultured Caudovirales phage</name>
    <dbReference type="NCBI Taxonomy" id="2100421"/>
    <lineage>
        <taxon>Viruses</taxon>
        <taxon>Duplodnaviria</taxon>
        <taxon>Heunggongvirae</taxon>
        <taxon>Uroviricota</taxon>
        <taxon>Caudoviricetes</taxon>
        <taxon>Peduoviridae</taxon>
        <taxon>Maltschvirus</taxon>
        <taxon>Maltschvirus maltsch</taxon>
    </lineage>
</organism>
<evidence type="ECO:0000313" key="1">
    <source>
        <dbReference type="EMBL" id="CAB4154319.1"/>
    </source>
</evidence>
<dbReference type="EMBL" id="LR796612">
    <property type="protein sequence ID" value="CAB4154319.1"/>
    <property type="molecule type" value="Genomic_DNA"/>
</dbReference>
<gene>
    <name evidence="1" type="ORF">UFOVP629_50</name>
</gene>
<reference evidence="1" key="1">
    <citation type="submission" date="2020-04" db="EMBL/GenBank/DDBJ databases">
        <authorList>
            <person name="Chiriac C."/>
            <person name="Salcher M."/>
            <person name="Ghai R."/>
            <person name="Kavagutti S V."/>
        </authorList>
    </citation>
    <scope>NUCLEOTIDE SEQUENCE</scope>
</reference>